<evidence type="ECO:0000313" key="2">
    <source>
        <dbReference type="EMBL" id="AMN31142.1"/>
    </source>
</evidence>
<sequence length="178" mass="21256">MRLEDIKQLIEPGNYEVCVGLNKLERRIKEFEEDYALELNPDFQRGHVWTEEQQISYVEYFLKGGRTDTIIYFSCPFFEKGTVDDYYNGLFDYPMVCVDGLQRLTALRKALNHEIKIFGHYLNEFEDEIVFLRKIQRLKFNINTLPTKNDVIKWYLEMNTTGTPHSKEEIERVKKLLL</sequence>
<evidence type="ECO:0000259" key="1">
    <source>
        <dbReference type="Pfam" id="PF03235"/>
    </source>
</evidence>
<geneLocation type="plasmid" evidence="2 3">
    <name>pJFP838A</name>
</geneLocation>
<dbReference type="OrthoDB" id="9770340at2"/>
<accession>A0A140GRI3</accession>
<dbReference type="Pfam" id="PF03235">
    <property type="entry name" value="GmrSD_N"/>
    <property type="match status" value="1"/>
</dbReference>
<gene>
    <name evidence="2" type="ORF">JFP838_pA0226</name>
</gene>
<dbReference type="Proteomes" id="UP000070260">
    <property type="component" value="Plasmid pJFP838A"/>
</dbReference>
<reference evidence="2 3" key="1">
    <citation type="journal article" date="2016" name="PLoS ONE">
        <title>Plasmid Characterization and Chromosome Analysis of Two netF+ Clostridium perfringens Isolates Associated with Foal and Canine Necrotizing Enteritis.</title>
        <authorList>
            <person name="Mehdizadeh Gohari I."/>
            <person name="Kropinski A.M."/>
            <person name="Weese S.J."/>
            <person name="Parreira V.R."/>
            <person name="Whitehead A.E."/>
            <person name="Boerlin P."/>
            <person name="Prescott J.F."/>
        </authorList>
    </citation>
    <scope>NUCLEOTIDE SEQUENCE [LARGE SCALE GENOMIC DNA]</scope>
    <source>
        <strain evidence="2 3">JP838</strain>
        <plasmid evidence="3">Plasmid pJFP838A</plasmid>
    </source>
</reference>
<protein>
    <recommendedName>
        <fullName evidence="1">GmrSD restriction endonucleases N-terminal domain-containing protein</fullName>
    </recommendedName>
</protein>
<feature type="domain" description="GmrSD restriction endonucleases N-terminal" evidence="1">
    <location>
        <begin position="39"/>
        <end position="113"/>
    </location>
</feature>
<dbReference type="RefSeq" id="WP_061429737.1">
    <property type="nucleotide sequence ID" value="NZ_CATNZX010000001.1"/>
</dbReference>
<dbReference type="AlphaFoldDB" id="A0A140GRI3"/>
<proteinExistence type="predicted"/>
<evidence type="ECO:0000313" key="3">
    <source>
        <dbReference type="Proteomes" id="UP000070260"/>
    </source>
</evidence>
<dbReference type="InterPro" id="IPR004919">
    <property type="entry name" value="GmrSD_N"/>
</dbReference>
<dbReference type="EMBL" id="CP013615">
    <property type="protein sequence ID" value="AMN31142.1"/>
    <property type="molecule type" value="Genomic_DNA"/>
</dbReference>
<name>A0A140GRI3_CLOPF</name>
<organism evidence="2 3">
    <name type="scientific">Clostridium perfringens</name>
    <dbReference type="NCBI Taxonomy" id="1502"/>
    <lineage>
        <taxon>Bacteria</taxon>
        <taxon>Bacillati</taxon>
        <taxon>Bacillota</taxon>
        <taxon>Clostridia</taxon>
        <taxon>Eubacteriales</taxon>
        <taxon>Clostridiaceae</taxon>
        <taxon>Clostridium</taxon>
    </lineage>
</organism>
<dbReference type="PATRIC" id="fig|1502.177.peg.3434"/>
<keyword evidence="2" id="KW-0614">Plasmid</keyword>